<dbReference type="CDD" id="cd00063">
    <property type="entry name" value="FN3"/>
    <property type="match status" value="2"/>
</dbReference>
<evidence type="ECO:0000256" key="1">
    <source>
        <dbReference type="ARBA" id="ARBA00022737"/>
    </source>
</evidence>
<evidence type="ECO:0000256" key="2">
    <source>
        <dbReference type="SAM" id="SignalP"/>
    </source>
</evidence>
<evidence type="ECO:0000259" key="3">
    <source>
        <dbReference type="PROSITE" id="PS50853"/>
    </source>
</evidence>
<reference evidence="4 5" key="1">
    <citation type="submission" date="2018-09" db="EMBL/GenBank/DDBJ databases">
        <title>Genome Sequence of Paenibacillus lautus Strain E7593-69, Azo Dye-Degrading Bacteria, Isolated from Commercial Tattoo Inks.</title>
        <authorList>
            <person name="Nho S.W."/>
            <person name="Kim S.-J."/>
            <person name="Kweon O."/>
            <person name="Cerniglia C.E."/>
        </authorList>
    </citation>
    <scope>NUCLEOTIDE SEQUENCE [LARGE SCALE GENOMIC DNA]</scope>
    <source>
        <strain evidence="4 5">E7593-69</strain>
    </source>
</reference>
<dbReference type="InterPro" id="IPR036116">
    <property type="entry name" value="FN3_sf"/>
</dbReference>
<accession>A0A385TDY4</accession>
<name>A0A385TDY4_PAELA</name>
<dbReference type="Gene3D" id="2.60.40.10">
    <property type="entry name" value="Immunoglobulins"/>
    <property type="match status" value="3"/>
</dbReference>
<feature type="domain" description="Fibronectin type-III" evidence="3">
    <location>
        <begin position="367"/>
        <end position="455"/>
    </location>
</feature>
<organism evidence="4 5">
    <name type="scientific">Paenibacillus lautus</name>
    <name type="common">Bacillus lautus</name>
    <dbReference type="NCBI Taxonomy" id="1401"/>
    <lineage>
        <taxon>Bacteria</taxon>
        <taxon>Bacillati</taxon>
        <taxon>Bacillota</taxon>
        <taxon>Bacilli</taxon>
        <taxon>Bacillales</taxon>
        <taxon>Paenibacillaceae</taxon>
        <taxon>Paenibacillus</taxon>
    </lineage>
</organism>
<keyword evidence="1" id="KW-0677">Repeat</keyword>
<proteinExistence type="predicted"/>
<sequence>MKKTSNLVIVLSVFLSLAFFNPSVVKAASQYTGGLLDGETVQIGASVGQSSSVATQLTDDDPSTSVVLANGNLAWYTFASPVEISAVIARYSSPVAVEFYDANNSLLQRYELLSSDGVQTLPAPVQNVSTVALKYTGTNSRVYEWNVFAAPLTAPLPTTITWIQGGDQVAKLEWTANGAESYNVKRATSPGGPYATIANVKGTSYSDNTVTNGTAYYYVVSAVNQAGESSSSPEKSIKVEATKYTGGLLDWVTLQLGKSISSPTGTVRELTDNNISTSKVIGNGDFVWHTFTSPVEISAVIARYSSPVAVEFYDANNNLLQRYELLSNDGVQTLPAPVQDVSTVALKYTGTNSRVYEWNVFAAPLTAPLPTTITWIQGGDQVAKLEWTANGAESYNVKRATSPGGPYATIANVKGTSYSDNAVTNGTTYYYVVSAVNQAGESSNSPEKSIKVEATKYTGGLLDWVTLQLGKSISSPTGTVRELTDNNASTSKVIGNGDFVWHTFASPVEVSAVIARYSGKVTVEFYDANNNLLQKYELSSIDEIETLPTPVQDVSTVALKYAGANSRVYEWNVFGKGGELPPEAPFNLTATAGNKNVVLHWSSSVNAATSFNIKRATVSGGPYTIIGSVTGNTYSYTDSNVMNGTTYYYVVTAVTAAGVSGDSNEAFATPKAVNPPGPGDGQEGERALLRLILLNGIDREYDLSMTEVNDFINWYEERANGVGTAMYGINKYNNNKGPFVNRKDYVFYDKIITFEVNSYNSGTSIPETPPYDPGAH</sequence>
<dbReference type="KEGG" id="plw:D5F53_00565"/>
<dbReference type="PROSITE" id="PS50853">
    <property type="entry name" value="FN3"/>
    <property type="match status" value="3"/>
</dbReference>
<evidence type="ECO:0000313" key="5">
    <source>
        <dbReference type="Proteomes" id="UP000266552"/>
    </source>
</evidence>
<dbReference type="InterPro" id="IPR013783">
    <property type="entry name" value="Ig-like_fold"/>
</dbReference>
<feature type="domain" description="Fibronectin type-III" evidence="3">
    <location>
        <begin position="154"/>
        <end position="242"/>
    </location>
</feature>
<feature type="domain" description="Fibronectin type-III" evidence="3">
    <location>
        <begin position="581"/>
        <end position="676"/>
    </location>
</feature>
<dbReference type="InterPro" id="IPR003961">
    <property type="entry name" value="FN3_dom"/>
</dbReference>
<dbReference type="RefSeq" id="WP_119846183.1">
    <property type="nucleotide sequence ID" value="NZ_CP032412.1"/>
</dbReference>
<feature type="signal peptide" evidence="2">
    <location>
        <begin position="1"/>
        <end position="27"/>
    </location>
</feature>
<keyword evidence="5" id="KW-1185">Reference proteome</keyword>
<gene>
    <name evidence="4" type="ORF">D5F53_00565</name>
</gene>
<protein>
    <recommendedName>
        <fullName evidence="3">Fibronectin type-III domain-containing protein</fullName>
    </recommendedName>
</protein>
<keyword evidence="2" id="KW-0732">Signal</keyword>
<dbReference type="PANTHER" id="PTHR13817:SF73">
    <property type="entry name" value="FIBRONECTIN TYPE-III DOMAIN-CONTAINING PROTEIN"/>
    <property type="match status" value="1"/>
</dbReference>
<dbReference type="SUPFAM" id="SSF49265">
    <property type="entry name" value="Fibronectin type III"/>
    <property type="match status" value="2"/>
</dbReference>
<evidence type="ECO:0000313" key="4">
    <source>
        <dbReference type="EMBL" id="AYB41879.1"/>
    </source>
</evidence>
<dbReference type="AlphaFoldDB" id="A0A385TDY4"/>
<dbReference type="SMART" id="SM00060">
    <property type="entry name" value="FN3"/>
    <property type="match status" value="3"/>
</dbReference>
<dbReference type="PANTHER" id="PTHR13817">
    <property type="entry name" value="TITIN"/>
    <property type="match status" value="1"/>
</dbReference>
<dbReference type="InterPro" id="IPR050964">
    <property type="entry name" value="Striated_Muscle_Regulatory"/>
</dbReference>
<dbReference type="EMBL" id="CP032412">
    <property type="protein sequence ID" value="AYB41879.1"/>
    <property type="molecule type" value="Genomic_DNA"/>
</dbReference>
<feature type="chain" id="PRO_5017432238" description="Fibronectin type-III domain-containing protein" evidence="2">
    <location>
        <begin position="28"/>
        <end position="776"/>
    </location>
</feature>
<dbReference type="Proteomes" id="UP000266552">
    <property type="component" value="Chromosome"/>
</dbReference>